<evidence type="ECO:0000313" key="2">
    <source>
        <dbReference type="Proteomes" id="UP000616346"/>
    </source>
</evidence>
<proteinExistence type="predicted"/>
<organism evidence="1 2">
    <name type="scientific">Phocaeicola faecium</name>
    <dbReference type="NCBI Taxonomy" id="2762213"/>
    <lineage>
        <taxon>Bacteria</taxon>
        <taxon>Pseudomonadati</taxon>
        <taxon>Bacteroidota</taxon>
        <taxon>Bacteroidia</taxon>
        <taxon>Bacteroidales</taxon>
        <taxon>Bacteroidaceae</taxon>
        <taxon>Phocaeicola</taxon>
    </lineage>
</organism>
<evidence type="ECO:0000313" key="1">
    <source>
        <dbReference type="EMBL" id="MBD8000714.1"/>
    </source>
</evidence>
<dbReference type="Proteomes" id="UP000616346">
    <property type="component" value="Unassembled WGS sequence"/>
</dbReference>
<name>A0ABR8V7G4_9BACT</name>
<comment type="caution">
    <text evidence="1">The sequence shown here is derived from an EMBL/GenBank/DDBJ whole genome shotgun (WGS) entry which is preliminary data.</text>
</comment>
<dbReference type="EMBL" id="JACSPQ010000001">
    <property type="protein sequence ID" value="MBD8000714.1"/>
    <property type="molecule type" value="Genomic_DNA"/>
</dbReference>
<reference evidence="1 2" key="1">
    <citation type="submission" date="2020-08" db="EMBL/GenBank/DDBJ databases">
        <title>A Genomic Blueprint of the Chicken Gut Microbiome.</title>
        <authorList>
            <person name="Gilroy R."/>
            <person name="Ravi A."/>
            <person name="Getino M."/>
            <person name="Pursley I."/>
            <person name="Horton D.L."/>
            <person name="Alikhan N.-F."/>
            <person name="Baker D."/>
            <person name="Gharbi K."/>
            <person name="Hall N."/>
            <person name="Watson M."/>
            <person name="Adriaenssens E.M."/>
            <person name="Foster-Nyarko E."/>
            <person name="Jarju S."/>
            <person name="Secka A."/>
            <person name="Antonio M."/>
            <person name="Oren A."/>
            <person name="Chaudhuri R."/>
            <person name="La Ragione R.M."/>
            <person name="Hildebrand F."/>
            <person name="Pallen M.J."/>
        </authorList>
    </citation>
    <scope>NUCLEOTIDE SEQUENCE [LARGE SCALE GENOMIC DNA]</scope>
    <source>
        <strain evidence="1 2">Sa1YUN3</strain>
    </source>
</reference>
<dbReference type="Pfam" id="PF11276">
    <property type="entry name" value="DUF3078"/>
    <property type="match status" value="1"/>
</dbReference>
<dbReference type="InterPro" id="IPR021428">
    <property type="entry name" value="DUF3078"/>
</dbReference>
<keyword evidence="2" id="KW-1185">Reference proteome</keyword>
<accession>A0ABR8V7G4</accession>
<protein>
    <submittedName>
        <fullName evidence="1">DUF3078 domain-containing protein</fullName>
    </submittedName>
</protein>
<gene>
    <name evidence="1" type="ORF">H9626_00530</name>
</gene>
<sequence>MKAKIMRQAAESKPLPEVIAFKNLIKNYRTYFSEWEDRWDDLYLQITGIRSDANFYKLAMPATYYRAPIEQSMSIEGWKPVIPFVQDDYREKDIQNLPDLRRSAKVDNYINRQLLNFYVQYPSLVKQNEAVLEGVEPLSGNLVIQNRKKEKVRSMAHREKVGKVDEQELLVIKPNFWKFTGDSYLQFSQNYISRNWYKGGESTKSMLAGFTWTANYDDRQGIQFENKIEWKLGFVTAPSDTLHSYKANNDMLRLTSKLGLRAFGTWYYTISGEFKTQFFSNYETNSDNLVSAFFSPAELNVGLGMDYKYTKDGVCNLSVLINPLNYTLYSVANDRIDPTKFNIKAGNKRESVWGSRLEATLSWKIIKNLTWDSRFSYTTNYEKAVGEWENTFTFAFNRFLSTKLFVHGRFDDSVPRVEDLSYLQLQELLSFGLNYTW</sequence>